<protein>
    <recommendedName>
        <fullName evidence="1">Transposase zinc-binding domain-containing protein</fullName>
    </recommendedName>
</protein>
<name>A0A371IV65_9FIRM</name>
<dbReference type="RefSeq" id="WP_095405596.1">
    <property type="nucleotide sequence ID" value="NZ_NOJZ02000003.1"/>
</dbReference>
<sequence>MYNSDMNRCRKYKSDKIINKILKNHFEEFRKRKWNRVRKEMREHIIDIVERTLNCGNIEKGYIKHKCLECNEEYIHGFTCKSKFCSKCGRMYSLKWSDKQVNNMLSVTYRHAVFTIP</sequence>
<evidence type="ECO:0000259" key="1">
    <source>
        <dbReference type="Pfam" id="PF14319"/>
    </source>
</evidence>
<feature type="domain" description="Transposase zinc-binding" evidence="1">
    <location>
        <begin position="21"/>
        <end position="116"/>
    </location>
</feature>
<dbReference type="Proteomes" id="UP000243494">
    <property type="component" value="Unassembled WGS sequence"/>
</dbReference>
<dbReference type="EMBL" id="NOJZ02000003">
    <property type="protein sequence ID" value="RDY24380.1"/>
    <property type="molecule type" value="Genomic_DNA"/>
</dbReference>
<dbReference type="AlphaFoldDB" id="A0A371IV65"/>
<evidence type="ECO:0000313" key="2">
    <source>
        <dbReference type="EMBL" id="RDY24380.1"/>
    </source>
</evidence>
<dbReference type="OrthoDB" id="9791273at2"/>
<comment type="caution">
    <text evidence="2">The sequence shown here is derived from an EMBL/GenBank/DDBJ whole genome shotgun (WGS) entry which is preliminary data.</text>
</comment>
<evidence type="ECO:0000313" key="3">
    <source>
        <dbReference type="Proteomes" id="UP000243494"/>
    </source>
</evidence>
<reference evidence="2 3" key="1">
    <citation type="journal article" date="2017" name="Genome Announc.">
        <title>Draft Genome Sequence of Romboutsia maritimum sp. nov. Strain CCRI-22766(T), Isolated from Coastal Estuarine Mud.</title>
        <authorList>
            <person name="Maheux A.F."/>
            <person name="Boudreau D.K."/>
            <person name="Berube E."/>
            <person name="Boissinot M."/>
            <person name="Raymond F."/>
            <person name="Brodeur S."/>
            <person name="Corbeil J."/>
            <person name="Brightwell G."/>
            <person name="Broda D."/>
            <person name="Omar R.F."/>
            <person name="Bergeron M.G."/>
        </authorList>
    </citation>
    <scope>NUCLEOTIDE SEQUENCE [LARGE SCALE GENOMIC DNA]</scope>
    <source>
        <strain evidence="2 3">CCRI-22766</strain>
    </source>
</reference>
<gene>
    <name evidence="2" type="ORF">CHF27_003220</name>
</gene>
<dbReference type="Pfam" id="PF14319">
    <property type="entry name" value="Zn_Tnp_IS91"/>
    <property type="match status" value="1"/>
</dbReference>
<proteinExistence type="predicted"/>
<dbReference type="InterPro" id="IPR026889">
    <property type="entry name" value="Zn_Tnp"/>
</dbReference>
<accession>A0A371IV65</accession>
<keyword evidence="3" id="KW-1185">Reference proteome</keyword>
<organism evidence="2 3">
    <name type="scientific">Romboutsia maritimum</name>
    <dbReference type="NCBI Taxonomy" id="2020948"/>
    <lineage>
        <taxon>Bacteria</taxon>
        <taxon>Bacillati</taxon>
        <taxon>Bacillota</taxon>
        <taxon>Clostridia</taxon>
        <taxon>Peptostreptococcales</taxon>
        <taxon>Peptostreptococcaceae</taxon>
        <taxon>Romboutsia</taxon>
    </lineage>
</organism>